<comment type="caution">
    <text evidence="1">The sequence shown here is derived from an EMBL/GenBank/DDBJ whole genome shotgun (WGS) entry which is preliminary data.</text>
</comment>
<gene>
    <name evidence="1" type="ORF">C1J01_21170</name>
</gene>
<evidence type="ECO:0000313" key="2">
    <source>
        <dbReference type="Proteomes" id="UP000249304"/>
    </source>
</evidence>
<reference evidence="1 2" key="1">
    <citation type="submission" date="2018-01" db="EMBL/GenBank/DDBJ databases">
        <title>Draft genome sequence of Nonomuraea sp. KC333.</title>
        <authorList>
            <person name="Sahin N."/>
            <person name="Saygin H."/>
            <person name="Ay H."/>
        </authorList>
    </citation>
    <scope>NUCLEOTIDE SEQUENCE [LARGE SCALE GENOMIC DNA]</scope>
    <source>
        <strain evidence="1 2">KC333</strain>
    </source>
</reference>
<keyword evidence="2" id="KW-1185">Reference proteome</keyword>
<name>A0A2W2EHP4_9ACTN</name>
<accession>A0A2W2EHP4</accession>
<evidence type="ECO:0000313" key="1">
    <source>
        <dbReference type="EMBL" id="PZG16409.1"/>
    </source>
</evidence>
<dbReference type="Proteomes" id="UP000249304">
    <property type="component" value="Unassembled WGS sequence"/>
</dbReference>
<dbReference type="AlphaFoldDB" id="A0A2W2EHP4"/>
<sequence>MSKTELISLVLDGARPMARRLPPPGEVVAVARWRAAEGLGAVLFIRRRRDGSPASELSVAVRDSAGQWRDLELDSGASGYPDIFSEPVGPSDAVCLGMTETLISEADFQGGATTSVRLLELSVGSAITSVTCTTGFATTVQEISPPGICLAGVLGEESATVEVRSDGDVVHVIPVPESTVG</sequence>
<organism evidence="1 2">
    <name type="scientific">Nonomuraea aridisoli</name>
    <dbReference type="NCBI Taxonomy" id="2070368"/>
    <lineage>
        <taxon>Bacteria</taxon>
        <taxon>Bacillati</taxon>
        <taxon>Actinomycetota</taxon>
        <taxon>Actinomycetes</taxon>
        <taxon>Streptosporangiales</taxon>
        <taxon>Streptosporangiaceae</taxon>
        <taxon>Nonomuraea</taxon>
    </lineage>
</organism>
<protein>
    <submittedName>
        <fullName evidence="1">Uncharacterized protein</fullName>
    </submittedName>
</protein>
<proteinExistence type="predicted"/>
<dbReference type="EMBL" id="POUD01000085">
    <property type="protein sequence ID" value="PZG16409.1"/>
    <property type="molecule type" value="Genomic_DNA"/>
</dbReference>